<reference evidence="5 6" key="1">
    <citation type="submission" date="2020-08" db="EMBL/GenBank/DDBJ databases">
        <title>Genomic Encyclopedia of Type Strains, Phase IV (KMG-IV): sequencing the most valuable type-strain genomes for metagenomic binning, comparative biology and taxonomic classification.</title>
        <authorList>
            <person name="Goeker M."/>
        </authorList>
    </citation>
    <scope>NUCLEOTIDE SEQUENCE [LARGE SCALE GENOMIC DNA]</scope>
    <source>
        <strain evidence="5 6">DSM 11275</strain>
    </source>
</reference>
<keyword evidence="2 5" id="KW-0238">DNA-binding</keyword>
<dbReference type="EMBL" id="JACHGO010000006">
    <property type="protein sequence ID" value="MBB5144242.1"/>
    <property type="molecule type" value="Genomic_DNA"/>
</dbReference>
<dbReference type="Proteomes" id="UP000539075">
    <property type="component" value="Unassembled WGS sequence"/>
</dbReference>
<evidence type="ECO:0000313" key="5">
    <source>
        <dbReference type="EMBL" id="MBB5144242.1"/>
    </source>
</evidence>
<keyword evidence="6" id="KW-1185">Reference proteome</keyword>
<dbReference type="Gene3D" id="1.10.10.10">
    <property type="entry name" value="Winged helix-like DNA-binding domain superfamily/Winged helix DNA-binding domain"/>
    <property type="match status" value="1"/>
</dbReference>
<dbReference type="RefSeq" id="WP_183720780.1">
    <property type="nucleotide sequence ID" value="NZ_JACHGO010000006.1"/>
</dbReference>
<dbReference type="InterPro" id="IPR036388">
    <property type="entry name" value="WH-like_DNA-bd_sf"/>
</dbReference>
<dbReference type="PANTHER" id="PTHR33204">
    <property type="entry name" value="TRANSCRIPTIONAL REGULATOR, MARR FAMILY"/>
    <property type="match status" value="1"/>
</dbReference>
<protein>
    <submittedName>
        <fullName evidence="5">DNA-binding HxlR family transcriptional regulator</fullName>
    </submittedName>
</protein>
<sequence>MPDANPDATPAANPDTSPDACKVKVLGNKPYRCAFELTLDLIGGKWKLLIIYFLAGRPVLRYGELRRCLPEVSERMLVKQLRELEQDGIVHRKVYGTVPPRVEYSLTDVGVSLIPIMNSLRDWGDSYDAMMQSHTGAATK</sequence>
<keyword evidence="3" id="KW-0804">Transcription</keyword>
<dbReference type="InterPro" id="IPR002577">
    <property type="entry name" value="HTH_HxlR"/>
</dbReference>
<evidence type="ECO:0000259" key="4">
    <source>
        <dbReference type="PROSITE" id="PS51118"/>
    </source>
</evidence>
<dbReference type="PROSITE" id="PS51118">
    <property type="entry name" value="HTH_HXLR"/>
    <property type="match status" value="1"/>
</dbReference>
<gene>
    <name evidence="5" type="ORF">HNQ38_002350</name>
</gene>
<proteinExistence type="predicted"/>
<evidence type="ECO:0000256" key="1">
    <source>
        <dbReference type="ARBA" id="ARBA00023015"/>
    </source>
</evidence>
<dbReference type="AlphaFoldDB" id="A0A7W8FHV6"/>
<dbReference type="PANTHER" id="PTHR33204:SF29">
    <property type="entry name" value="TRANSCRIPTIONAL REGULATOR"/>
    <property type="match status" value="1"/>
</dbReference>
<evidence type="ECO:0000313" key="6">
    <source>
        <dbReference type="Proteomes" id="UP000539075"/>
    </source>
</evidence>
<feature type="domain" description="HTH hxlR-type" evidence="4">
    <location>
        <begin position="33"/>
        <end position="132"/>
    </location>
</feature>
<evidence type="ECO:0000256" key="3">
    <source>
        <dbReference type="ARBA" id="ARBA00023163"/>
    </source>
</evidence>
<dbReference type="Pfam" id="PF01638">
    <property type="entry name" value="HxlR"/>
    <property type="match status" value="1"/>
</dbReference>
<name>A0A7W8FHV6_9BACT</name>
<comment type="caution">
    <text evidence="5">The sequence shown here is derived from an EMBL/GenBank/DDBJ whole genome shotgun (WGS) entry which is preliminary data.</text>
</comment>
<keyword evidence="1" id="KW-0805">Transcription regulation</keyword>
<evidence type="ECO:0000256" key="2">
    <source>
        <dbReference type="ARBA" id="ARBA00023125"/>
    </source>
</evidence>
<accession>A0A7W8FHV6</accession>
<organism evidence="5 6">
    <name type="scientific">Desulfovibrio intestinalis</name>
    <dbReference type="NCBI Taxonomy" id="58621"/>
    <lineage>
        <taxon>Bacteria</taxon>
        <taxon>Pseudomonadati</taxon>
        <taxon>Thermodesulfobacteriota</taxon>
        <taxon>Desulfovibrionia</taxon>
        <taxon>Desulfovibrionales</taxon>
        <taxon>Desulfovibrionaceae</taxon>
        <taxon>Desulfovibrio</taxon>
    </lineage>
</organism>
<dbReference type="GO" id="GO:0003677">
    <property type="term" value="F:DNA binding"/>
    <property type="evidence" value="ECO:0007669"/>
    <property type="project" value="UniProtKB-KW"/>
</dbReference>
<dbReference type="InterPro" id="IPR036390">
    <property type="entry name" value="WH_DNA-bd_sf"/>
</dbReference>
<dbReference type="SUPFAM" id="SSF46785">
    <property type="entry name" value="Winged helix' DNA-binding domain"/>
    <property type="match status" value="1"/>
</dbReference>